<dbReference type="STRING" id="29349.CLOTH_01090"/>
<dbReference type="AlphaFoldDB" id="A0A1V4IBB2"/>
<protein>
    <recommendedName>
        <fullName evidence="6">DUF1232 domain-containing protein</fullName>
    </recommendedName>
</protein>
<keyword evidence="4 5" id="KW-0472">Membrane</keyword>
<keyword evidence="2 5" id="KW-0812">Transmembrane</keyword>
<sequence>MKKIISAISFLRKINVFFRYLKDEKVSIIKKIKTGFLFGFAALYLLSPIDLIPDMIFGLGLIDDGFILVHIFNMLNEELKDYDNKIKEEKSKIVEIKDYIIKDEN</sequence>
<evidence type="ECO:0000256" key="5">
    <source>
        <dbReference type="SAM" id="Phobius"/>
    </source>
</evidence>
<organism evidence="7 8">
    <name type="scientific">Alkalithermobacter paradoxus</name>
    <dbReference type="NCBI Taxonomy" id="29349"/>
    <lineage>
        <taxon>Bacteria</taxon>
        <taxon>Bacillati</taxon>
        <taxon>Bacillota</taxon>
        <taxon>Clostridia</taxon>
        <taxon>Peptostreptococcales</taxon>
        <taxon>Tepidibacteraceae</taxon>
        <taxon>Alkalithermobacter</taxon>
    </lineage>
</organism>
<comment type="caution">
    <text evidence="7">The sequence shown here is derived from an EMBL/GenBank/DDBJ whole genome shotgun (WGS) entry which is preliminary data.</text>
</comment>
<evidence type="ECO:0000256" key="1">
    <source>
        <dbReference type="ARBA" id="ARBA00004127"/>
    </source>
</evidence>
<evidence type="ECO:0000313" key="8">
    <source>
        <dbReference type="Proteomes" id="UP000190140"/>
    </source>
</evidence>
<evidence type="ECO:0000256" key="4">
    <source>
        <dbReference type="ARBA" id="ARBA00023136"/>
    </source>
</evidence>
<keyword evidence="3 5" id="KW-1133">Transmembrane helix</keyword>
<proteinExistence type="predicted"/>
<accession>A0A1V4IBB2</accession>
<evidence type="ECO:0000313" key="7">
    <source>
        <dbReference type="EMBL" id="OPJ56827.1"/>
    </source>
</evidence>
<comment type="subcellular location">
    <subcellularLocation>
        <location evidence="1">Endomembrane system</location>
        <topology evidence="1">Multi-pass membrane protein</topology>
    </subcellularLocation>
</comment>
<dbReference type="EMBL" id="MZGW01000001">
    <property type="protein sequence ID" value="OPJ56827.1"/>
    <property type="molecule type" value="Genomic_DNA"/>
</dbReference>
<evidence type="ECO:0000256" key="3">
    <source>
        <dbReference type="ARBA" id="ARBA00022989"/>
    </source>
</evidence>
<dbReference type="InterPro" id="IPR010652">
    <property type="entry name" value="DUF1232"/>
</dbReference>
<reference evidence="7 8" key="1">
    <citation type="submission" date="2017-03" db="EMBL/GenBank/DDBJ databases">
        <title>Genome sequence of Clostridium thermoalcaliphilum DSM 7309.</title>
        <authorList>
            <person name="Poehlein A."/>
            <person name="Daniel R."/>
        </authorList>
    </citation>
    <scope>NUCLEOTIDE SEQUENCE [LARGE SCALE GENOMIC DNA]</scope>
    <source>
        <strain evidence="7 8">DSM 7309</strain>
    </source>
</reference>
<dbReference type="OrthoDB" id="9800202at2"/>
<dbReference type="Proteomes" id="UP000190140">
    <property type="component" value="Unassembled WGS sequence"/>
</dbReference>
<gene>
    <name evidence="7" type="ORF">CLOTH_01090</name>
</gene>
<dbReference type="RefSeq" id="WP_079410151.1">
    <property type="nucleotide sequence ID" value="NZ_MZGW01000001.1"/>
</dbReference>
<evidence type="ECO:0000259" key="6">
    <source>
        <dbReference type="Pfam" id="PF06803"/>
    </source>
</evidence>
<evidence type="ECO:0000256" key="2">
    <source>
        <dbReference type="ARBA" id="ARBA00022692"/>
    </source>
</evidence>
<dbReference type="Pfam" id="PF06803">
    <property type="entry name" value="DUF1232"/>
    <property type="match status" value="1"/>
</dbReference>
<dbReference type="GO" id="GO:0012505">
    <property type="term" value="C:endomembrane system"/>
    <property type="evidence" value="ECO:0007669"/>
    <property type="project" value="UniProtKB-SubCell"/>
</dbReference>
<feature type="transmembrane region" description="Helical" evidence="5">
    <location>
        <begin position="32"/>
        <end position="49"/>
    </location>
</feature>
<keyword evidence="8" id="KW-1185">Reference proteome</keyword>
<name>A0A1V4IBB2_9FIRM</name>
<feature type="domain" description="DUF1232" evidence="6">
    <location>
        <begin position="37"/>
        <end position="68"/>
    </location>
</feature>